<keyword evidence="1" id="KW-1133">Transmembrane helix</keyword>
<sequence length="240" mass="29006">MEEFLFKNCTLLTHSVEAIAALTGVFFYRKYRNTSTRYFIYFLVYIILLEKSGSYTRYVRPDRFLEFLLGTVIQKNYWMFTIGWTVVSAMFFGFYYRKILENEAFKKVIKYTSYAFLLFSLSYILLHWDAFFNMFFPVIKVSGGIVVLLCTVFYFFETLQSDKILTFYKSVNFYISIAIFIWFLVITPMVFFDKYTSYDPLVYERDWNYIRLRSLVFLSCNIFMYLTFTFALIWCKPEND</sequence>
<reference evidence="2 3" key="1">
    <citation type="submission" date="2020-03" db="EMBL/GenBank/DDBJ databases">
        <title>Tamlana sp. nov, isolated from XXX.</title>
        <authorList>
            <person name="Cao W.R."/>
        </authorList>
    </citation>
    <scope>NUCLEOTIDE SEQUENCE [LARGE SCALE GENOMIC DNA]</scope>
    <source>
        <strain evidence="2 3">HST1-43</strain>
    </source>
</reference>
<feature type="transmembrane region" description="Helical" evidence="1">
    <location>
        <begin position="134"/>
        <end position="159"/>
    </location>
</feature>
<evidence type="ECO:0000256" key="1">
    <source>
        <dbReference type="SAM" id="Phobius"/>
    </source>
</evidence>
<accession>A0ABX1DB20</accession>
<keyword evidence="3" id="KW-1185">Reference proteome</keyword>
<feature type="transmembrane region" description="Helical" evidence="1">
    <location>
        <begin position="212"/>
        <end position="235"/>
    </location>
</feature>
<keyword evidence="1" id="KW-0472">Membrane</keyword>
<evidence type="ECO:0000313" key="3">
    <source>
        <dbReference type="Proteomes" id="UP000760545"/>
    </source>
</evidence>
<comment type="caution">
    <text evidence="2">The sequence shown here is derived from an EMBL/GenBank/DDBJ whole genome shotgun (WGS) entry which is preliminary data.</text>
</comment>
<feature type="transmembrane region" description="Helical" evidence="1">
    <location>
        <begin position="77"/>
        <end position="96"/>
    </location>
</feature>
<dbReference type="EMBL" id="JAAVJS010000010">
    <property type="protein sequence ID" value="NJX15549.1"/>
    <property type="molecule type" value="Genomic_DNA"/>
</dbReference>
<feature type="transmembrane region" description="Helical" evidence="1">
    <location>
        <begin position="38"/>
        <end position="57"/>
    </location>
</feature>
<protein>
    <submittedName>
        <fullName evidence="2">Uncharacterized protein</fullName>
    </submittedName>
</protein>
<feature type="transmembrane region" description="Helical" evidence="1">
    <location>
        <begin position="171"/>
        <end position="192"/>
    </location>
</feature>
<keyword evidence="1" id="KW-0812">Transmembrane</keyword>
<dbReference type="Proteomes" id="UP000760545">
    <property type="component" value="Unassembled WGS sequence"/>
</dbReference>
<organism evidence="2 3">
    <name type="scientific">Tamlana crocina</name>
    <dbReference type="NCBI Taxonomy" id="393006"/>
    <lineage>
        <taxon>Bacteria</taxon>
        <taxon>Pseudomonadati</taxon>
        <taxon>Bacteroidota</taxon>
        <taxon>Flavobacteriia</taxon>
        <taxon>Flavobacteriales</taxon>
        <taxon>Flavobacteriaceae</taxon>
        <taxon>Tamlana</taxon>
    </lineage>
</organism>
<feature type="transmembrane region" description="Helical" evidence="1">
    <location>
        <begin position="108"/>
        <end position="128"/>
    </location>
</feature>
<gene>
    <name evidence="2" type="ORF">HC176_08600</name>
</gene>
<evidence type="ECO:0000313" key="2">
    <source>
        <dbReference type="EMBL" id="NJX15549.1"/>
    </source>
</evidence>
<name>A0ABX1DB20_9FLAO</name>
<proteinExistence type="predicted"/>